<name>A0A382V0L7_9ZZZZ</name>
<evidence type="ECO:0000313" key="1">
    <source>
        <dbReference type="EMBL" id="SVD39451.1"/>
    </source>
</evidence>
<accession>A0A382V0L7</accession>
<reference evidence="1" key="1">
    <citation type="submission" date="2018-05" db="EMBL/GenBank/DDBJ databases">
        <authorList>
            <person name="Lanie J.A."/>
            <person name="Ng W.-L."/>
            <person name="Kazmierczak K.M."/>
            <person name="Andrzejewski T.M."/>
            <person name="Davidsen T.M."/>
            <person name="Wayne K.J."/>
            <person name="Tettelin H."/>
            <person name="Glass J.I."/>
            <person name="Rusch D."/>
            <person name="Podicherti R."/>
            <person name="Tsui H.-C.T."/>
            <person name="Winkler M.E."/>
        </authorList>
    </citation>
    <scope>NUCLEOTIDE SEQUENCE</scope>
</reference>
<feature type="non-terminal residue" evidence="1">
    <location>
        <position position="76"/>
    </location>
</feature>
<sequence length="76" mass="8367">MEDTLVLDADGNLQNRDEVIKTLVEESKALKESATQELDSLSDDALIEIAEAKGMDSITITEELEMLSNDELIEIA</sequence>
<gene>
    <name evidence="1" type="ORF">METZ01_LOCUS392305</name>
</gene>
<proteinExistence type="predicted"/>
<protein>
    <submittedName>
        <fullName evidence="1">Uncharacterized protein</fullName>
    </submittedName>
</protein>
<dbReference type="EMBL" id="UINC01147877">
    <property type="protein sequence ID" value="SVD39451.1"/>
    <property type="molecule type" value="Genomic_DNA"/>
</dbReference>
<organism evidence="1">
    <name type="scientific">marine metagenome</name>
    <dbReference type="NCBI Taxonomy" id="408172"/>
    <lineage>
        <taxon>unclassified sequences</taxon>
        <taxon>metagenomes</taxon>
        <taxon>ecological metagenomes</taxon>
    </lineage>
</organism>
<dbReference type="AlphaFoldDB" id="A0A382V0L7"/>